<dbReference type="InterPro" id="IPR038765">
    <property type="entry name" value="Papain-like_cys_pep_sf"/>
</dbReference>
<organism evidence="2 3">
    <name type="scientific">Jingyaoa shaoxingensis</name>
    <dbReference type="NCBI Taxonomy" id="2763671"/>
    <lineage>
        <taxon>Bacteria</taxon>
        <taxon>Bacillati</taxon>
        <taxon>Bacillota</taxon>
        <taxon>Clostridia</taxon>
        <taxon>Lachnospirales</taxon>
        <taxon>Lachnospiraceae</taxon>
        <taxon>Jingyaoa</taxon>
    </lineage>
</organism>
<evidence type="ECO:0000313" key="3">
    <source>
        <dbReference type="Proteomes" id="UP000657421"/>
    </source>
</evidence>
<proteinExistence type="predicted"/>
<dbReference type="Gene3D" id="3.10.620.30">
    <property type="match status" value="1"/>
</dbReference>
<evidence type="ECO:0000259" key="1">
    <source>
        <dbReference type="SMART" id="SM00460"/>
    </source>
</evidence>
<keyword evidence="3" id="KW-1185">Reference proteome</keyword>
<dbReference type="Proteomes" id="UP000657421">
    <property type="component" value="Unassembled WGS sequence"/>
</dbReference>
<protein>
    <recommendedName>
        <fullName evidence="1">Transglutaminase-like domain-containing protein</fullName>
    </recommendedName>
</protein>
<comment type="caution">
    <text evidence="2">The sequence shown here is derived from an EMBL/GenBank/DDBJ whole genome shotgun (WGS) entry which is preliminary data.</text>
</comment>
<accession>A0ABR7N945</accession>
<evidence type="ECO:0000313" key="2">
    <source>
        <dbReference type="EMBL" id="MBC8572665.1"/>
    </source>
</evidence>
<dbReference type="SMART" id="SM00460">
    <property type="entry name" value="TGc"/>
    <property type="match status" value="1"/>
</dbReference>
<dbReference type="RefSeq" id="WP_249307693.1">
    <property type="nucleotide sequence ID" value="NZ_JACRSZ010000004.1"/>
</dbReference>
<feature type="domain" description="Transglutaminase-like" evidence="1">
    <location>
        <begin position="149"/>
        <end position="213"/>
    </location>
</feature>
<name>A0ABR7N945_9FIRM</name>
<dbReference type="SUPFAM" id="SSF54001">
    <property type="entry name" value="Cysteine proteinases"/>
    <property type="match status" value="1"/>
</dbReference>
<dbReference type="EMBL" id="JACRSZ010000004">
    <property type="protein sequence ID" value="MBC8572665.1"/>
    <property type="molecule type" value="Genomic_DNA"/>
</dbReference>
<gene>
    <name evidence="2" type="ORF">H8716_06140</name>
</gene>
<sequence>MSFDPQLYIYFAQLSEDEQAVYAQAVEEFSAGNASFSPNRAISLDSANRIMRAVCKDQPQLFWLNESFQYEYRQHLTGTEEVTRITAGFYDLADNLDENRIALEIQRDTMIGDLYDLPTWQQEKYVHDRLASMITYSGESSYNQTLYSALCQQNTVCAGYAKAFQYLMTCLGIPCYYCEGSALGSSSDDTDWSAHAWNIICLDGRYYNVDLTWDDTSLASAGLISYAQYNRSDSTPAFADTHIRDDNCLFLPVCDGDAYTYEALYGMPAELGALTWLDDYDSVWHVSDIYEYDYAMQDLMIQYGTGEHTFRFAVYNQECNDAILHDENYRDGYLSTVADALYLGSYNFSIQTSSLSLTGGYYLVTVTVDLS</sequence>
<dbReference type="Pfam" id="PF01841">
    <property type="entry name" value="Transglut_core"/>
    <property type="match status" value="1"/>
</dbReference>
<reference evidence="2 3" key="1">
    <citation type="submission" date="2020-08" db="EMBL/GenBank/DDBJ databases">
        <title>Genome public.</title>
        <authorList>
            <person name="Liu C."/>
            <person name="Sun Q."/>
        </authorList>
    </citation>
    <scope>NUCLEOTIDE SEQUENCE [LARGE SCALE GENOMIC DNA]</scope>
    <source>
        <strain evidence="2 3">NSJ-46</strain>
    </source>
</reference>
<dbReference type="InterPro" id="IPR002931">
    <property type="entry name" value="Transglutaminase-like"/>
</dbReference>